<dbReference type="PRINTS" id="PR00743">
    <property type="entry name" value="GLHYDRLASE36"/>
</dbReference>
<feature type="binding site" evidence="8">
    <location>
        <begin position="480"/>
        <end position="484"/>
    </location>
    <ligand>
        <name>substrate</name>
    </ligand>
</feature>
<comment type="similarity">
    <text evidence="2">Belongs to the glycosyl hydrolase 36 family.</text>
</comment>
<dbReference type="OrthoDB" id="9758822at2"/>
<keyword evidence="4 6" id="KW-0378">Hydrolase</keyword>
<dbReference type="Pfam" id="PF02065">
    <property type="entry name" value="Melibiase"/>
    <property type="match status" value="1"/>
</dbReference>
<evidence type="ECO:0000259" key="10">
    <source>
        <dbReference type="Pfam" id="PF16875"/>
    </source>
</evidence>
<dbReference type="GO" id="GO:0016052">
    <property type="term" value="P:carbohydrate catabolic process"/>
    <property type="evidence" value="ECO:0007669"/>
    <property type="project" value="InterPro"/>
</dbReference>
<feature type="domain" description="Glycosyl hydrolase family 36 N-terminal" evidence="10">
    <location>
        <begin position="29"/>
        <end position="288"/>
    </location>
</feature>
<dbReference type="InterPro" id="IPR038417">
    <property type="entry name" value="Alpga-gal_N_sf"/>
</dbReference>
<evidence type="ECO:0000256" key="3">
    <source>
        <dbReference type="ARBA" id="ARBA00012755"/>
    </source>
</evidence>
<evidence type="ECO:0000256" key="7">
    <source>
        <dbReference type="PIRSR" id="PIRSR005536-1"/>
    </source>
</evidence>
<name>A0A1J6WN82_9BACI</name>
<feature type="binding site" evidence="8">
    <location>
        <position position="447"/>
    </location>
    <ligand>
        <name>substrate</name>
    </ligand>
</feature>
<dbReference type="AlphaFoldDB" id="A0A1J6WN82"/>
<dbReference type="InterPro" id="IPR050985">
    <property type="entry name" value="Alpha-glycosidase_related"/>
</dbReference>
<feature type="domain" description="Glycosyl hydrolase family 36 C-terminal" evidence="9">
    <location>
        <begin position="653"/>
        <end position="744"/>
    </location>
</feature>
<accession>A0A1J6WN82</accession>
<dbReference type="Pfam" id="PF16875">
    <property type="entry name" value="Glyco_hydro_36N"/>
    <property type="match status" value="1"/>
</dbReference>
<dbReference type="Gene3D" id="3.20.20.70">
    <property type="entry name" value="Aldolase class I"/>
    <property type="match status" value="1"/>
</dbReference>
<evidence type="ECO:0000256" key="6">
    <source>
        <dbReference type="PIRNR" id="PIRNR005536"/>
    </source>
</evidence>
<dbReference type="FunFam" id="3.20.20.70:FF:000118">
    <property type="entry name" value="Alpha-galactosidase"/>
    <property type="match status" value="1"/>
</dbReference>
<protein>
    <recommendedName>
        <fullName evidence="3 6">Alpha-galactosidase</fullName>
        <ecNumber evidence="3 6">3.2.1.22</ecNumber>
    </recommendedName>
</protein>
<comment type="catalytic activity">
    <reaction evidence="1 6">
        <text>Hydrolysis of terminal, non-reducing alpha-D-galactose residues in alpha-D-galactosides, including galactose oligosaccharides, galactomannans and galactolipids.</text>
        <dbReference type="EC" id="3.2.1.22"/>
    </reaction>
</comment>
<feature type="binding site" evidence="8">
    <location>
        <position position="202"/>
    </location>
    <ligand>
        <name>substrate</name>
    </ligand>
</feature>
<dbReference type="Proteomes" id="UP000182062">
    <property type="component" value="Unassembled WGS sequence"/>
</dbReference>
<evidence type="ECO:0000259" key="9">
    <source>
        <dbReference type="Pfam" id="PF16874"/>
    </source>
</evidence>
<dbReference type="InterPro" id="IPR017853">
    <property type="entry name" value="GH"/>
</dbReference>
<dbReference type="PIRSF" id="PIRSF005536">
    <property type="entry name" value="Agal"/>
    <property type="match status" value="1"/>
</dbReference>
<dbReference type="Pfam" id="PF16874">
    <property type="entry name" value="Glyco_hydro_36C"/>
    <property type="match status" value="1"/>
</dbReference>
<dbReference type="PANTHER" id="PTHR43053">
    <property type="entry name" value="GLYCOSIDASE FAMILY 31"/>
    <property type="match status" value="1"/>
</dbReference>
<dbReference type="InterPro" id="IPR031704">
    <property type="entry name" value="Glyco_hydro_36_N"/>
</dbReference>
<evidence type="ECO:0000256" key="5">
    <source>
        <dbReference type="ARBA" id="ARBA00023295"/>
    </source>
</evidence>
<evidence type="ECO:0000256" key="8">
    <source>
        <dbReference type="PIRSR" id="PIRSR005536-2"/>
    </source>
</evidence>
<dbReference type="InterPro" id="IPR031705">
    <property type="entry name" value="Glyco_hydro_36_C"/>
</dbReference>
<dbReference type="InterPro" id="IPR013785">
    <property type="entry name" value="Aldolase_TIM"/>
</dbReference>
<sequence>MPIYVTEHTEQFHLQGKNVSYIFSVMENGQPGQLYFGKKVKHRDDFSHLRQLPAEPLGNASFPFEGNQYFSLEFLKQEYPGFGTGDYREPAFVLRHSNGSRTSQFVFKTYEVLNGKPGIDGLPATYAEREDEAETLVVILEDATAGLEMDLLYTVYHDRDAIVRSVRLRNVGRGNVVIERLLSAAVDFPNSDFEFIHLDGAWIRERHVSKNPLRKGLQSIDSKKGVSSSLHNPFFALKSPDATESHGEVFGFNLVYSGNFFGGVDVDHYDTSRALIGLNPFHFEWKLESGESFHAPEAVMVYSDQGLNGMSQTFHRLYESRLVRGDWRGKERPILINNWEATYFDFNEEKILEICASASELGIELFALDDGWFLGRNDDTTSLGDWTVDRSKLPNGIDGLSEKVTGETGMSFGLWMEPEMISGKSELFKTHPHWVLGVKDRPLSHGRNQFILDLSKQEVVDYLEETLSGILSSARISYVKWDMNRNMTEVGSDSVDSDRQGEVGHRYVLGLYQLLERLIGKFPHILFESCASGGNRFDPGMLHYMPQTWTSDNTDAIERLKIQWGTSLVYPLSSMGAHVSSCPNHQTGRSTPLSTRFNVSMFGAFGYELDATQFSEEEKQEVKKQVEFVKENRSLLQFGSFYRLITPFEGNDTSWMVAGEDGREAIVAFYRTLAMPNPSLKRIRLQGLNPDTLYKIEAAGQPGQQAYGDELMNIGLMVPPMFSGTVVTENTILKGDFASMIWKLREVR</sequence>
<dbReference type="Gene3D" id="2.60.40.1180">
    <property type="entry name" value="Golgi alpha-mannosidase II"/>
    <property type="match status" value="1"/>
</dbReference>
<keyword evidence="12" id="KW-1185">Reference proteome</keyword>
<feature type="active site" description="Proton donor" evidence="7">
    <location>
        <position position="552"/>
    </location>
</feature>
<gene>
    <name evidence="11" type="ORF">BHE18_01830</name>
</gene>
<dbReference type="InterPro" id="IPR002252">
    <property type="entry name" value="Glyco_hydro_36"/>
</dbReference>
<evidence type="ECO:0000256" key="2">
    <source>
        <dbReference type="ARBA" id="ARBA00006202"/>
    </source>
</evidence>
<dbReference type="InterPro" id="IPR000111">
    <property type="entry name" value="Glyco_hydro_27/36_CS"/>
</dbReference>
<dbReference type="GO" id="GO:0004557">
    <property type="term" value="F:alpha-galactosidase activity"/>
    <property type="evidence" value="ECO:0007669"/>
    <property type="project" value="UniProtKB-UniRule"/>
</dbReference>
<evidence type="ECO:0000313" key="12">
    <source>
        <dbReference type="Proteomes" id="UP000182062"/>
    </source>
</evidence>
<dbReference type="PROSITE" id="PS00512">
    <property type="entry name" value="ALPHA_GALACTOSIDASE"/>
    <property type="match status" value="1"/>
</dbReference>
<dbReference type="SUPFAM" id="SSF51445">
    <property type="entry name" value="(Trans)glycosidases"/>
    <property type="match status" value="1"/>
</dbReference>
<dbReference type="EC" id="3.2.1.22" evidence="3 6"/>
<evidence type="ECO:0000256" key="4">
    <source>
        <dbReference type="ARBA" id="ARBA00022801"/>
    </source>
</evidence>
<evidence type="ECO:0000313" key="11">
    <source>
        <dbReference type="EMBL" id="OIU69683.1"/>
    </source>
</evidence>
<dbReference type="EMBL" id="MINN01000117">
    <property type="protein sequence ID" value="OIU69683.1"/>
    <property type="molecule type" value="Genomic_DNA"/>
</dbReference>
<dbReference type="RefSeq" id="WP_071619788.1">
    <property type="nucleotide sequence ID" value="NZ_MINN01000117.1"/>
</dbReference>
<organism evidence="11 12">
    <name type="scientific">Rossellomorea aquimaris</name>
    <dbReference type="NCBI Taxonomy" id="189382"/>
    <lineage>
        <taxon>Bacteria</taxon>
        <taxon>Bacillati</taxon>
        <taxon>Bacillota</taxon>
        <taxon>Bacilli</taxon>
        <taxon>Bacillales</taxon>
        <taxon>Bacillaceae</taxon>
        <taxon>Rossellomorea</taxon>
    </lineage>
</organism>
<feature type="binding site" evidence="8">
    <location>
        <begin position="369"/>
        <end position="370"/>
    </location>
    <ligand>
        <name>substrate</name>
    </ligand>
</feature>
<proteinExistence type="inferred from homology"/>
<feature type="binding site" evidence="8">
    <location>
        <position position="530"/>
    </location>
    <ligand>
        <name>substrate</name>
    </ligand>
</feature>
<dbReference type="CDD" id="cd14791">
    <property type="entry name" value="GH36"/>
    <property type="match status" value="1"/>
</dbReference>
<feature type="binding site" evidence="8">
    <location>
        <position position="552"/>
    </location>
    <ligand>
        <name>substrate</name>
    </ligand>
</feature>
<dbReference type="PANTHER" id="PTHR43053:SF3">
    <property type="entry name" value="ALPHA-GALACTOSIDASE C-RELATED"/>
    <property type="match status" value="1"/>
</dbReference>
<evidence type="ECO:0000256" key="1">
    <source>
        <dbReference type="ARBA" id="ARBA00001255"/>
    </source>
</evidence>
<dbReference type="Gene3D" id="2.70.98.60">
    <property type="entry name" value="alpha-galactosidase from lactobacil brevis"/>
    <property type="match status" value="1"/>
</dbReference>
<comment type="caution">
    <text evidence="11">The sequence shown here is derived from an EMBL/GenBank/DDBJ whole genome shotgun (WGS) entry which is preliminary data.</text>
</comment>
<reference evidence="11 12" key="1">
    <citation type="submission" date="2016-09" db="EMBL/GenBank/DDBJ databases">
        <title>Bacillus aquimaris SAMM genome sequence reveals colonization and biosurfactant production capacities.</title>
        <authorList>
            <person name="Waghmode S.R."/>
            <person name="Suryavanshi M.V."/>
        </authorList>
    </citation>
    <scope>NUCLEOTIDE SEQUENCE [LARGE SCALE GENOMIC DNA]</scope>
    <source>
        <strain evidence="11 12">SAMM</strain>
    </source>
</reference>
<keyword evidence="5 6" id="KW-0326">Glycosidase</keyword>
<feature type="active site" description="Nucleophile" evidence="7">
    <location>
        <position position="482"/>
    </location>
</feature>
<dbReference type="InterPro" id="IPR013780">
    <property type="entry name" value="Glyco_hydro_b"/>
</dbReference>